<name>A0A1F5HAI8_9BACT</name>
<evidence type="ECO:0000256" key="3">
    <source>
        <dbReference type="ARBA" id="ARBA00022989"/>
    </source>
</evidence>
<feature type="transmembrane region" description="Helical" evidence="6">
    <location>
        <begin position="54"/>
        <end position="69"/>
    </location>
</feature>
<evidence type="ECO:0000313" key="8">
    <source>
        <dbReference type="EMBL" id="OGE01177.1"/>
    </source>
</evidence>
<feature type="transmembrane region" description="Helical" evidence="6">
    <location>
        <begin position="249"/>
        <end position="266"/>
    </location>
</feature>
<feature type="transmembrane region" description="Helical" evidence="6">
    <location>
        <begin position="482"/>
        <end position="503"/>
    </location>
</feature>
<dbReference type="PANTHER" id="PTHR37422">
    <property type="entry name" value="TEICHURONIC ACID BIOSYNTHESIS PROTEIN TUAE"/>
    <property type="match status" value="1"/>
</dbReference>
<keyword evidence="4 6" id="KW-0472">Membrane</keyword>
<dbReference type="STRING" id="1797737.A2196_00500"/>
<evidence type="ECO:0000256" key="5">
    <source>
        <dbReference type="SAM" id="MobiDB-lite"/>
    </source>
</evidence>
<protein>
    <recommendedName>
        <fullName evidence="7">O-antigen ligase-related domain-containing protein</fullName>
    </recommendedName>
</protein>
<evidence type="ECO:0000259" key="7">
    <source>
        <dbReference type="Pfam" id="PF04932"/>
    </source>
</evidence>
<dbReference type="AlphaFoldDB" id="A0A1F5HAI8"/>
<keyword evidence="2 6" id="KW-0812">Transmembrane</keyword>
<proteinExistence type="predicted"/>
<feature type="transmembrane region" description="Helical" evidence="6">
    <location>
        <begin position="12"/>
        <end position="34"/>
    </location>
</feature>
<evidence type="ECO:0000256" key="1">
    <source>
        <dbReference type="ARBA" id="ARBA00004141"/>
    </source>
</evidence>
<dbReference type="PANTHER" id="PTHR37422:SF17">
    <property type="entry name" value="O-ANTIGEN LIGASE"/>
    <property type="match status" value="1"/>
</dbReference>
<comment type="subcellular location">
    <subcellularLocation>
        <location evidence="1">Membrane</location>
        <topology evidence="1">Multi-pass membrane protein</topology>
    </subcellularLocation>
</comment>
<feature type="transmembrane region" description="Helical" evidence="6">
    <location>
        <begin position="227"/>
        <end position="243"/>
    </location>
</feature>
<feature type="transmembrane region" description="Helical" evidence="6">
    <location>
        <begin position="81"/>
        <end position="103"/>
    </location>
</feature>
<evidence type="ECO:0000256" key="6">
    <source>
        <dbReference type="SAM" id="Phobius"/>
    </source>
</evidence>
<comment type="caution">
    <text evidence="8">The sequence shown here is derived from an EMBL/GenBank/DDBJ whole genome shotgun (WGS) entry which is preliminary data.</text>
</comment>
<dbReference type="EMBL" id="MFCA01000029">
    <property type="protein sequence ID" value="OGE01177.1"/>
    <property type="molecule type" value="Genomic_DNA"/>
</dbReference>
<feature type="transmembrane region" description="Helical" evidence="6">
    <location>
        <begin position="202"/>
        <end position="220"/>
    </location>
</feature>
<feature type="transmembrane region" description="Helical" evidence="6">
    <location>
        <begin position="145"/>
        <end position="162"/>
    </location>
</feature>
<organism evidence="8 9">
    <name type="scientific">Candidatus Curtissbacteria bacterium RIFOXYA1_FULL_41_14</name>
    <dbReference type="NCBI Taxonomy" id="1797737"/>
    <lineage>
        <taxon>Bacteria</taxon>
        <taxon>Candidatus Curtissiibacteriota</taxon>
    </lineage>
</organism>
<feature type="transmembrane region" description="Helical" evidence="6">
    <location>
        <begin position="451"/>
        <end position="470"/>
    </location>
</feature>
<dbReference type="InterPro" id="IPR051533">
    <property type="entry name" value="WaaL-like"/>
</dbReference>
<gene>
    <name evidence="8" type="ORF">A2196_00500</name>
</gene>
<evidence type="ECO:0000256" key="4">
    <source>
        <dbReference type="ARBA" id="ARBA00023136"/>
    </source>
</evidence>
<feature type="compositionally biased region" description="Polar residues" evidence="5">
    <location>
        <begin position="337"/>
        <end position="352"/>
    </location>
</feature>
<feature type="transmembrane region" description="Helical" evidence="6">
    <location>
        <begin position="115"/>
        <end position="133"/>
    </location>
</feature>
<evidence type="ECO:0000256" key="2">
    <source>
        <dbReference type="ARBA" id="ARBA00022692"/>
    </source>
</evidence>
<reference evidence="8 9" key="1">
    <citation type="journal article" date="2016" name="Nat. Commun.">
        <title>Thousands of microbial genomes shed light on interconnected biogeochemical processes in an aquifer system.</title>
        <authorList>
            <person name="Anantharaman K."/>
            <person name="Brown C.T."/>
            <person name="Hug L.A."/>
            <person name="Sharon I."/>
            <person name="Castelle C.J."/>
            <person name="Probst A.J."/>
            <person name="Thomas B.C."/>
            <person name="Singh A."/>
            <person name="Wilkins M.J."/>
            <person name="Karaoz U."/>
            <person name="Brodie E.L."/>
            <person name="Williams K.H."/>
            <person name="Hubbard S.S."/>
            <person name="Banfield J.F."/>
        </authorList>
    </citation>
    <scope>NUCLEOTIDE SEQUENCE [LARGE SCALE GENOMIC DNA]</scope>
</reference>
<dbReference type="GO" id="GO:0016020">
    <property type="term" value="C:membrane"/>
    <property type="evidence" value="ECO:0007669"/>
    <property type="project" value="UniProtKB-SubCell"/>
</dbReference>
<keyword evidence="3 6" id="KW-1133">Transmembrane helix</keyword>
<dbReference type="InterPro" id="IPR007016">
    <property type="entry name" value="O-antigen_ligase-rel_domated"/>
</dbReference>
<feature type="transmembrane region" description="Helical" evidence="6">
    <location>
        <begin position="509"/>
        <end position="528"/>
    </location>
</feature>
<evidence type="ECO:0000313" key="9">
    <source>
        <dbReference type="Proteomes" id="UP000176751"/>
    </source>
</evidence>
<dbReference type="Pfam" id="PF04932">
    <property type="entry name" value="Wzy_C"/>
    <property type="match status" value="1"/>
</dbReference>
<dbReference type="Proteomes" id="UP000176751">
    <property type="component" value="Unassembled WGS sequence"/>
</dbReference>
<sequence length="542" mass="60701">MSKLLRRFKPGLTWLDDHILEYLSLALLIFIPLYPKIPIADLIPGYLVRLRPDDLLVALAFGIWVIWLIRKKVTLRGNPLFIPIGVYVIVGFLSTLSALFWTKTVPVQALHMEKLYLHFIRRVEYFSVFFIFFSSIKSLAQIKKYIFLAAVVLLGVSIYGFGQKYLYWPAFSTMNREFSKGVKLYLTEHARVLSTFGGHYDLAAYLMIVLTIFIPLITILKKITHKLLFLIVSLAGFWLLILTVSRTSFLAYLVSITIVFSLLILKRGWLWSVSRWSIVIVFSLVVMISFGDLSDRFAHVLKLDAFKTSFALKPLKKEPPGGAQAAYLDIGKDVGSKSDTPPTTQKPTTGSPVTGAVPADVYEDVPEYGEGESLPATLAAKPRVYSQAAVQYDLSTGIRLDYTWPQAIKGFTRNPIFGSGYSTLTKRNIEDFTEAESTDNDFLRALGETGLSGFLAFFGIIAFIIWYSLVNFKKINDPFASTLVAALIAATLGLLVNSLYIDVFEASKVAYTFWIMVAILLATVKLATTTKVNLKSQITNSK</sequence>
<feature type="domain" description="O-antigen ligase-related" evidence="7">
    <location>
        <begin position="232"/>
        <end position="458"/>
    </location>
</feature>
<accession>A0A1F5HAI8</accession>
<feature type="transmembrane region" description="Helical" evidence="6">
    <location>
        <begin position="273"/>
        <end position="291"/>
    </location>
</feature>
<feature type="region of interest" description="Disordered" evidence="5">
    <location>
        <begin position="333"/>
        <end position="356"/>
    </location>
</feature>